<dbReference type="EMBL" id="BGPR01012988">
    <property type="protein sequence ID" value="GBN58732.1"/>
    <property type="molecule type" value="Genomic_DNA"/>
</dbReference>
<name>A0A4Y2Q655_ARAVE</name>
<evidence type="ECO:0000313" key="1">
    <source>
        <dbReference type="EMBL" id="GBN58732.1"/>
    </source>
</evidence>
<keyword evidence="2" id="KW-1185">Reference proteome</keyword>
<sequence>MDRSLLTDRILISCKHRVSECGKPSGKLRFSRDELVLSRTKLEKLREGILAMGRLKTDRAKATDKDCNDHYLLVCGNLRSEEREWKKLGSWDDESSSRPRCGVFSSPPESAHFCTELLLSADGCVIDAHY</sequence>
<dbReference type="AlphaFoldDB" id="A0A4Y2Q655"/>
<protein>
    <submittedName>
        <fullName evidence="1">Uncharacterized protein</fullName>
    </submittedName>
</protein>
<evidence type="ECO:0000313" key="2">
    <source>
        <dbReference type="Proteomes" id="UP000499080"/>
    </source>
</evidence>
<accession>A0A4Y2Q655</accession>
<dbReference type="Proteomes" id="UP000499080">
    <property type="component" value="Unassembled WGS sequence"/>
</dbReference>
<reference evidence="1 2" key="1">
    <citation type="journal article" date="2019" name="Sci. Rep.">
        <title>Orb-weaving spider Araneus ventricosus genome elucidates the spidroin gene catalogue.</title>
        <authorList>
            <person name="Kono N."/>
            <person name="Nakamura H."/>
            <person name="Ohtoshi R."/>
            <person name="Moran D.A.P."/>
            <person name="Shinohara A."/>
            <person name="Yoshida Y."/>
            <person name="Fujiwara M."/>
            <person name="Mori M."/>
            <person name="Tomita M."/>
            <person name="Arakawa K."/>
        </authorList>
    </citation>
    <scope>NUCLEOTIDE SEQUENCE [LARGE SCALE GENOMIC DNA]</scope>
</reference>
<organism evidence="1 2">
    <name type="scientific">Araneus ventricosus</name>
    <name type="common">Orbweaver spider</name>
    <name type="synonym">Epeira ventricosa</name>
    <dbReference type="NCBI Taxonomy" id="182803"/>
    <lineage>
        <taxon>Eukaryota</taxon>
        <taxon>Metazoa</taxon>
        <taxon>Ecdysozoa</taxon>
        <taxon>Arthropoda</taxon>
        <taxon>Chelicerata</taxon>
        <taxon>Arachnida</taxon>
        <taxon>Araneae</taxon>
        <taxon>Araneomorphae</taxon>
        <taxon>Entelegynae</taxon>
        <taxon>Araneoidea</taxon>
        <taxon>Araneidae</taxon>
        <taxon>Araneus</taxon>
    </lineage>
</organism>
<proteinExistence type="predicted"/>
<gene>
    <name evidence="1" type="ORF">AVEN_145200_1</name>
</gene>
<comment type="caution">
    <text evidence="1">The sequence shown here is derived from an EMBL/GenBank/DDBJ whole genome shotgun (WGS) entry which is preliminary data.</text>
</comment>